<feature type="signal peptide" evidence="1">
    <location>
        <begin position="1"/>
        <end position="22"/>
    </location>
</feature>
<evidence type="ECO:0000313" key="2">
    <source>
        <dbReference type="EMBL" id="TFA99522.1"/>
    </source>
</evidence>
<comment type="caution">
    <text evidence="2">The sequence shown here is derived from an EMBL/GenBank/DDBJ whole genome shotgun (WGS) entry which is preliminary data.</text>
</comment>
<name>A0ABY2GUB8_9HYPO</name>
<evidence type="ECO:0000313" key="3">
    <source>
        <dbReference type="Proteomes" id="UP001642720"/>
    </source>
</evidence>
<organism evidence="2 3">
    <name type="scientific">Trichoderma ghanense</name>
    <dbReference type="NCBI Taxonomy" id="65468"/>
    <lineage>
        <taxon>Eukaryota</taxon>
        <taxon>Fungi</taxon>
        <taxon>Dikarya</taxon>
        <taxon>Ascomycota</taxon>
        <taxon>Pezizomycotina</taxon>
        <taxon>Sordariomycetes</taxon>
        <taxon>Hypocreomycetidae</taxon>
        <taxon>Hypocreales</taxon>
        <taxon>Hypocreaceae</taxon>
        <taxon>Trichoderma</taxon>
    </lineage>
</organism>
<dbReference type="RefSeq" id="XP_073555724.1">
    <property type="nucleotide sequence ID" value="XM_073705781.1"/>
</dbReference>
<evidence type="ECO:0008006" key="4">
    <source>
        <dbReference type="Google" id="ProtNLM"/>
    </source>
</evidence>
<sequence length="104" mass="11077">MKTSMQATLSVMTLLRAGLCTSLIVLPEPYREGCPAVTIPPTRCRPDTLQHCGPHPNCEVLKVITQPCDCPTTTPIIVAPCPTCQTGCGTIYETVTAECTQSVA</sequence>
<feature type="chain" id="PRO_5045974478" description="SSCRP protein" evidence="1">
    <location>
        <begin position="23"/>
        <end position="104"/>
    </location>
</feature>
<dbReference type="Proteomes" id="UP001642720">
    <property type="component" value="Unassembled WGS sequence"/>
</dbReference>
<protein>
    <recommendedName>
        <fullName evidence="4">SSCRP protein</fullName>
    </recommendedName>
</protein>
<keyword evidence="3" id="KW-1185">Reference proteome</keyword>
<dbReference type="EMBL" id="PPTA01000014">
    <property type="protein sequence ID" value="TFA99522.1"/>
    <property type="molecule type" value="Genomic_DNA"/>
</dbReference>
<reference evidence="2 3" key="1">
    <citation type="submission" date="2018-01" db="EMBL/GenBank/DDBJ databases">
        <title>Genome characterization of the sugarcane-associated fungus Trichoderma ghanense CCMA-1212 and their application in lignocelulose bioconversion.</title>
        <authorList>
            <person name="Steindorff A.S."/>
            <person name="Mendes T.D."/>
            <person name="Vilela E.S.D."/>
            <person name="Rodrigues D.S."/>
            <person name="Formighieri E.F."/>
            <person name="Melo I.S."/>
            <person name="Favaro L.C.L."/>
        </authorList>
    </citation>
    <scope>NUCLEOTIDE SEQUENCE [LARGE SCALE GENOMIC DNA]</scope>
    <source>
        <strain evidence="2 3">CCMA-1212</strain>
    </source>
</reference>
<accession>A0ABY2GUB8</accession>
<gene>
    <name evidence="2" type="ORF">CCMA1212_008664</name>
</gene>
<evidence type="ECO:0000256" key="1">
    <source>
        <dbReference type="SAM" id="SignalP"/>
    </source>
</evidence>
<keyword evidence="1" id="KW-0732">Signal</keyword>
<proteinExistence type="predicted"/>
<dbReference type="GeneID" id="300580231"/>